<dbReference type="SFLD" id="SFLDS00003">
    <property type="entry name" value="Haloacid_Dehalogenase"/>
    <property type="match status" value="1"/>
</dbReference>
<dbReference type="SFLD" id="SFLDG01129">
    <property type="entry name" value="C1.5:_HAD__Beta-PGM__Phosphata"/>
    <property type="match status" value="1"/>
</dbReference>
<dbReference type="NCBIfam" id="TIGR01549">
    <property type="entry name" value="HAD-SF-IA-v1"/>
    <property type="match status" value="1"/>
</dbReference>
<protein>
    <submittedName>
        <fullName evidence="1">Putative hydrolase of the HAD superfamily</fullName>
    </submittedName>
</protein>
<keyword evidence="2" id="KW-1185">Reference proteome</keyword>
<dbReference type="InterPro" id="IPR036412">
    <property type="entry name" value="HAD-like_sf"/>
</dbReference>
<dbReference type="PANTHER" id="PTHR46649:SF4">
    <property type="entry name" value="HALOACID DEHALOGENASE-LIKE HYDROLASE (HAD) SUPERFAMILY PROTEIN"/>
    <property type="match status" value="1"/>
</dbReference>
<reference evidence="1 2" key="1">
    <citation type="submission" date="2016-11" db="EMBL/GenBank/DDBJ databases">
        <authorList>
            <person name="Jaros S."/>
            <person name="Januszkiewicz K."/>
            <person name="Wedrychowicz H."/>
        </authorList>
    </citation>
    <scope>NUCLEOTIDE SEQUENCE [LARGE SCALE GENOMIC DNA]</scope>
    <source>
        <strain evidence="1 2">CGMCC 4.2025</strain>
    </source>
</reference>
<proteinExistence type="predicted"/>
<dbReference type="STRING" id="310782.SAMN05216499_104237"/>
<dbReference type="InterPro" id="IPR006439">
    <property type="entry name" value="HAD-SF_hydro_IA"/>
</dbReference>
<sequence length="230" mass="24994">MKAKGCMFDFSGTVFRIEPCADWLLGALDAVGVKAPEDEIAHWAARLERSGAQPGGAPPADWRPDSAEDWARRDLNAALHRRAYTAQSRSSGLPWDIHDVLYDRHMTPAAWRPYPDAAEVLAALRERGVPVAVVSNIGWDPRPVFAAHGLADLVDAFVLSYEVGRQKPDPAIFHTACAQLGLTPRETLMVGDDRRADGGAAALGCPVFFVDHLPADRRPDALRGVLDLLG</sequence>
<dbReference type="NCBIfam" id="TIGR01509">
    <property type="entry name" value="HAD-SF-IA-v3"/>
    <property type="match status" value="1"/>
</dbReference>
<dbReference type="EMBL" id="FRBI01000004">
    <property type="protein sequence ID" value="SHL48162.1"/>
    <property type="molecule type" value="Genomic_DNA"/>
</dbReference>
<dbReference type="Pfam" id="PF00702">
    <property type="entry name" value="Hydrolase"/>
    <property type="match status" value="1"/>
</dbReference>
<dbReference type="Gene3D" id="3.40.50.1000">
    <property type="entry name" value="HAD superfamily/HAD-like"/>
    <property type="match status" value="1"/>
</dbReference>
<dbReference type="GO" id="GO:0016787">
    <property type="term" value="F:hydrolase activity"/>
    <property type="evidence" value="ECO:0007669"/>
    <property type="project" value="UniProtKB-KW"/>
</dbReference>
<gene>
    <name evidence="1" type="ORF">SAMN05216499_104237</name>
</gene>
<dbReference type="Proteomes" id="UP000184111">
    <property type="component" value="Unassembled WGS sequence"/>
</dbReference>
<keyword evidence="1" id="KW-0378">Hydrolase</keyword>
<dbReference type="PANTHER" id="PTHR46649">
    <property type="match status" value="1"/>
</dbReference>
<name>A0A1M7AZJ2_9ACTN</name>
<dbReference type="SUPFAM" id="SSF56784">
    <property type="entry name" value="HAD-like"/>
    <property type="match status" value="1"/>
</dbReference>
<dbReference type="AlphaFoldDB" id="A0A1M7AZJ2"/>
<dbReference type="RefSeq" id="WP_073495971.1">
    <property type="nucleotide sequence ID" value="NZ_FRBI01000004.1"/>
</dbReference>
<organism evidence="1 2">
    <name type="scientific">Actinacidiphila paucisporea</name>
    <dbReference type="NCBI Taxonomy" id="310782"/>
    <lineage>
        <taxon>Bacteria</taxon>
        <taxon>Bacillati</taxon>
        <taxon>Actinomycetota</taxon>
        <taxon>Actinomycetes</taxon>
        <taxon>Kitasatosporales</taxon>
        <taxon>Streptomycetaceae</taxon>
        <taxon>Actinacidiphila</taxon>
    </lineage>
</organism>
<dbReference type="OrthoDB" id="3362560at2"/>
<evidence type="ECO:0000313" key="2">
    <source>
        <dbReference type="Proteomes" id="UP000184111"/>
    </source>
</evidence>
<accession>A0A1M7AZJ2</accession>
<dbReference type="InterPro" id="IPR023214">
    <property type="entry name" value="HAD_sf"/>
</dbReference>
<evidence type="ECO:0000313" key="1">
    <source>
        <dbReference type="EMBL" id="SHL48162.1"/>
    </source>
</evidence>